<keyword evidence="1" id="KW-0472">Membrane</keyword>
<name>A0A317JML4_9BACT</name>
<gene>
    <name evidence="2" type="ORF">C5B42_04875</name>
</gene>
<dbReference type="Proteomes" id="UP000246104">
    <property type="component" value="Unassembled WGS sequence"/>
</dbReference>
<evidence type="ECO:0000313" key="3">
    <source>
        <dbReference type="Proteomes" id="UP000246104"/>
    </source>
</evidence>
<reference evidence="2 3" key="1">
    <citation type="submission" date="2018-02" db="EMBL/GenBank/DDBJ databases">
        <title>Genomic Reconstructions from Amazon Rainforest and Pasture Soil Reveal Novel Insights into the Physiology of Candidate Phyla in Tropical Sites.</title>
        <authorList>
            <person name="Kroeger M.E."/>
            <person name="Delmont T."/>
            <person name="Eren A.M."/>
            <person name="Guo J."/>
            <person name="Meyer K.M."/>
            <person name="Khan K."/>
            <person name="Rodrigues J.L.M."/>
            <person name="Bohannan B.J.M."/>
            <person name="Tringe S."/>
            <person name="Borges C.D."/>
            <person name="Tiedje J."/>
            <person name="Tsai S.M."/>
            <person name="Nusslein K."/>
        </authorList>
    </citation>
    <scope>NUCLEOTIDE SEQUENCE [LARGE SCALE GENOMIC DNA]</scope>
    <source>
        <strain evidence="2">Amazon FNV 2010 28 9</strain>
    </source>
</reference>
<proteinExistence type="predicted"/>
<comment type="caution">
    <text evidence="2">The sequence shown here is derived from an EMBL/GenBank/DDBJ whole genome shotgun (WGS) entry which is preliminary data.</text>
</comment>
<evidence type="ECO:0000313" key="2">
    <source>
        <dbReference type="EMBL" id="PWU22889.1"/>
    </source>
</evidence>
<organism evidence="2 3">
    <name type="scientific">Candidatus Cerribacteria bacterium 'Amazon FNV 2010 28 9'</name>
    <dbReference type="NCBI Taxonomy" id="2081795"/>
    <lineage>
        <taxon>Bacteria</taxon>
        <taxon>Candidatus Cerribacteria</taxon>
    </lineage>
</organism>
<dbReference type="EMBL" id="PSRQ01000053">
    <property type="protein sequence ID" value="PWU22889.1"/>
    <property type="molecule type" value="Genomic_DNA"/>
</dbReference>
<protein>
    <recommendedName>
        <fullName evidence="4">Type II secretion system protein</fullName>
    </recommendedName>
</protein>
<keyword evidence="1" id="KW-1133">Transmembrane helix</keyword>
<dbReference type="AlphaFoldDB" id="A0A317JML4"/>
<keyword evidence="1" id="KW-0812">Transmembrane</keyword>
<sequence length="159" mass="17432">MNRRTQSGQTLIEVIIALGLIVMVLITLVAALTLGFRNNQTAKEETLAKDRVREAIEWIRQLRTSMGWDAFYSMVNNDGSTVTYCLDTLPTSVAAAQALTNGQCGNLQPLSGTTNFYRDMTLTIVGTNADEIDVTVTVSWSSGGKNHDSTSTLNIKKWL</sequence>
<evidence type="ECO:0008006" key="4">
    <source>
        <dbReference type="Google" id="ProtNLM"/>
    </source>
</evidence>
<accession>A0A317JML4</accession>
<feature type="transmembrane region" description="Helical" evidence="1">
    <location>
        <begin position="12"/>
        <end position="36"/>
    </location>
</feature>
<evidence type="ECO:0000256" key="1">
    <source>
        <dbReference type="SAM" id="Phobius"/>
    </source>
</evidence>